<proteinExistence type="predicted"/>
<dbReference type="EMBL" id="CWQY01000012">
    <property type="protein sequence ID" value="CSC70455.1"/>
    <property type="molecule type" value="Genomic_DNA"/>
</dbReference>
<evidence type="ECO:0000256" key="2">
    <source>
        <dbReference type="ARBA" id="ARBA00022737"/>
    </source>
</evidence>
<sequence>MFSRNVKLMTSDGHDILRDGKRINPAKSIYIGSHVWLADNVTILKGVDIGSGSIIGINSTVTKSIGQYCIAAGNPARKIKDNISWNTTLSY</sequence>
<keyword evidence="2" id="KW-0677">Repeat</keyword>
<evidence type="ECO:0000313" key="5">
    <source>
        <dbReference type="Proteomes" id="UP000041770"/>
    </source>
</evidence>
<dbReference type="InterPro" id="IPR011004">
    <property type="entry name" value="Trimer_LpxA-like_sf"/>
</dbReference>
<gene>
    <name evidence="4" type="primary">vatD_1</name>
    <name evidence="4" type="ORF">ERS013200_02053</name>
</gene>
<evidence type="ECO:0000256" key="3">
    <source>
        <dbReference type="ARBA" id="ARBA00023315"/>
    </source>
</evidence>
<accession>A0A655ZKJ3</accession>
<dbReference type="Gene3D" id="2.160.10.10">
    <property type="entry name" value="Hexapeptide repeat proteins"/>
    <property type="match status" value="1"/>
</dbReference>
<dbReference type="EC" id="2.3.1.-" evidence="4"/>
<dbReference type="PANTHER" id="PTHR23416">
    <property type="entry name" value="SIALIC ACID SYNTHASE-RELATED"/>
    <property type="match status" value="1"/>
</dbReference>
<dbReference type="PANTHER" id="PTHR23416:SF78">
    <property type="entry name" value="LIPOPOLYSACCHARIDE BIOSYNTHESIS O-ACETYL TRANSFERASE WBBJ-RELATED"/>
    <property type="match status" value="1"/>
</dbReference>
<protein>
    <submittedName>
        <fullName evidence="4">Transferase, hexapeptide repeat family</fullName>
        <ecNumber evidence="4">2.3.1.-</ecNumber>
    </submittedName>
</protein>
<dbReference type="Proteomes" id="UP000041770">
    <property type="component" value="Unassembled WGS sequence"/>
</dbReference>
<dbReference type="InterPro" id="IPR001451">
    <property type="entry name" value="Hexapep"/>
</dbReference>
<evidence type="ECO:0000313" key="4">
    <source>
        <dbReference type="EMBL" id="CSC70455.1"/>
    </source>
</evidence>
<dbReference type="InterPro" id="IPR051159">
    <property type="entry name" value="Hexapeptide_acetyltransf"/>
</dbReference>
<keyword evidence="3 4" id="KW-0012">Acyltransferase</keyword>
<reference evidence="4 5" key="1">
    <citation type="submission" date="2015-07" db="EMBL/GenBank/DDBJ databases">
        <authorList>
            <consortium name="Pathogen Informatics"/>
        </authorList>
    </citation>
    <scope>NUCLEOTIDE SEQUENCE [LARGE SCALE GENOMIC DNA]</scope>
    <source>
        <strain evidence="4 5">A316</strain>
    </source>
</reference>
<dbReference type="GO" id="GO:0016746">
    <property type="term" value="F:acyltransferase activity"/>
    <property type="evidence" value="ECO:0007669"/>
    <property type="project" value="UniProtKB-KW"/>
</dbReference>
<dbReference type="InterPro" id="IPR018357">
    <property type="entry name" value="Hexapep_transf_CS"/>
</dbReference>
<dbReference type="CDD" id="cd04647">
    <property type="entry name" value="LbH_MAT_like"/>
    <property type="match status" value="1"/>
</dbReference>
<dbReference type="SUPFAM" id="SSF51161">
    <property type="entry name" value="Trimeric LpxA-like enzymes"/>
    <property type="match status" value="1"/>
</dbReference>
<organism evidence="4 5">
    <name type="scientific">Vibrio cholerae</name>
    <dbReference type="NCBI Taxonomy" id="666"/>
    <lineage>
        <taxon>Bacteria</taxon>
        <taxon>Pseudomonadati</taxon>
        <taxon>Pseudomonadota</taxon>
        <taxon>Gammaproteobacteria</taxon>
        <taxon>Vibrionales</taxon>
        <taxon>Vibrionaceae</taxon>
        <taxon>Vibrio</taxon>
    </lineage>
</organism>
<evidence type="ECO:0000256" key="1">
    <source>
        <dbReference type="ARBA" id="ARBA00022679"/>
    </source>
</evidence>
<dbReference type="AlphaFoldDB" id="A0A655ZKJ3"/>
<keyword evidence="1 4" id="KW-0808">Transferase</keyword>
<dbReference type="Pfam" id="PF00132">
    <property type="entry name" value="Hexapep"/>
    <property type="match status" value="1"/>
</dbReference>
<name>A0A655ZKJ3_VIBCL</name>
<dbReference type="PROSITE" id="PS00101">
    <property type="entry name" value="HEXAPEP_TRANSFERASES"/>
    <property type="match status" value="1"/>
</dbReference>